<reference evidence="17" key="2">
    <citation type="submission" date="2020-09" db="EMBL/GenBank/DDBJ databases">
        <authorList>
            <person name="Sun Q."/>
            <person name="Zhou Y."/>
        </authorList>
    </citation>
    <scope>NUCLEOTIDE SEQUENCE</scope>
    <source>
        <strain evidence="17">CGMCC 1.15254</strain>
    </source>
</reference>
<dbReference type="PIRSF" id="PIRSF003095">
    <property type="entry name" value="Trigger_factor"/>
    <property type="match status" value="1"/>
</dbReference>
<evidence type="ECO:0000256" key="12">
    <source>
        <dbReference type="HAMAP-Rule" id="MF_00303"/>
    </source>
</evidence>
<feature type="compositionally biased region" description="Basic and acidic residues" evidence="15">
    <location>
        <begin position="464"/>
        <end position="473"/>
    </location>
</feature>
<comment type="catalytic activity">
    <reaction evidence="1 12 13">
        <text>[protein]-peptidylproline (omega=180) = [protein]-peptidylproline (omega=0)</text>
        <dbReference type="Rhea" id="RHEA:16237"/>
        <dbReference type="Rhea" id="RHEA-COMP:10747"/>
        <dbReference type="Rhea" id="RHEA-COMP:10748"/>
        <dbReference type="ChEBI" id="CHEBI:83833"/>
        <dbReference type="ChEBI" id="CHEBI:83834"/>
        <dbReference type="EC" id="5.2.1.8"/>
    </reaction>
</comment>
<dbReference type="GO" id="GO:0051083">
    <property type="term" value="P:'de novo' cotranslational protein folding"/>
    <property type="evidence" value="ECO:0007669"/>
    <property type="project" value="TreeGrafter"/>
</dbReference>
<dbReference type="InterPro" id="IPR008880">
    <property type="entry name" value="Trigger_fac_C"/>
</dbReference>
<evidence type="ECO:0000256" key="11">
    <source>
        <dbReference type="ARBA" id="ARBA00029986"/>
    </source>
</evidence>
<dbReference type="SUPFAM" id="SSF109998">
    <property type="entry name" value="Triger factor/SurA peptide-binding domain-like"/>
    <property type="match status" value="1"/>
</dbReference>
<keyword evidence="5 12" id="KW-0132">Cell division</keyword>
<dbReference type="Pfam" id="PF00254">
    <property type="entry name" value="FKBP_C"/>
    <property type="match status" value="1"/>
</dbReference>
<reference evidence="17" key="1">
    <citation type="journal article" date="2014" name="Int. J. Syst. Evol. Microbiol.">
        <title>Complete genome sequence of Corynebacterium casei LMG S-19264T (=DSM 44701T), isolated from a smear-ripened cheese.</title>
        <authorList>
            <consortium name="US DOE Joint Genome Institute (JGI-PGF)"/>
            <person name="Walter F."/>
            <person name="Albersmeier A."/>
            <person name="Kalinowski J."/>
            <person name="Ruckert C."/>
        </authorList>
    </citation>
    <scope>NUCLEOTIDE SEQUENCE</scope>
    <source>
        <strain evidence="17">CGMCC 1.15254</strain>
    </source>
</reference>
<dbReference type="Pfam" id="PF05698">
    <property type="entry name" value="Trigger_C"/>
    <property type="match status" value="1"/>
</dbReference>
<evidence type="ECO:0000256" key="6">
    <source>
        <dbReference type="ARBA" id="ARBA00023110"/>
    </source>
</evidence>
<dbReference type="InterPro" id="IPR046357">
    <property type="entry name" value="PPIase_dom_sf"/>
</dbReference>
<dbReference type="NCBIfam" id="TIGR00115">
    <property type="entry name" value="tig"/>
    <property type="match status" value="1"/>
</dbReference>
<evidence type="ECO:0000256" key="2">
    <source>
        <dbReference type="ARBA" id="ARBA00005464"/>
    </source>
</evidence>
<evidence type="ECO:0000256" key="7">
    <source>
        <dbReference type="ARBA" id="ARBA00023186"/>
    </source>
</evidence>
<dbReference type="Gene3D" id="3.10.50.40">
    <property type="match status" value="1"/>
</dbReference>
<keyword evidence="8 12" id="KW-0413">Isomerase</keyword>
<dbReference type="Proteomes" id="UP000632498">
    <property type="component" value="Unassembled WGS sequence"/>
</dbReference>
<evidence type="ECO:0000256" key="1">
    <source>
        <dbReference type="ARBA" id="ARBA00000971"/>
    </source>
</evidence>
<dbReference type="GO" id="GO:0043335">
    <property type="term" value="P:protein unfolding"/>
    <property type="evidence" value="ECO:0007669"/>
    <property type="project" value="TreeGrafter"/>
</dbReference>
<evidence type="ECO:0000256" key="14">
    <source>
        <dbReference type="RuleBase" id="RU003914"/>
    </source>
</evidence>
<protein>
    <recommendedName>
        <fullName evidence="4 12">Trigger factor</fullName>
        <shortName evidence="12">TF</shortName>
        <ecNumber evidence="3 12">5.2.1.8</ecNumber>
    </recommendedName>
    <alternativeName>
        <fullName evidence="11 12">PPIase</fullName>
    </alternativeName>
</protein>
<dbReference type="EMBL" id="BMHV01000001">
    <property type="protein sequence ID" value="GGF51904.1"/>
    <property type="molecule type" value="Genomic_DNA"/>
</dbReference>
<dbReference type="PANTHER" id="PTHR30560">
    <property type="entry name" value="TRIGGER FACTOR CHAPERONE AND PEPTIDYL-PROLYL CIS/TRANS ISOMERASE"/>
    <property type="match status" value="1"/>
</dbReference>
<comment type="domain">
    <text evidence="12">Consists of 3 domains; the N-terminus binds the ribosome, the middle domain has PPIase activity, while the C-terminus has intrinsic chaperone activity on its own.</text>
</comment>
<dbReference type="InterPro" id="IPR005215">
    <property type="entry name" value="Trig_fac"/>
</dbReference>
<evidence type="ECO:0000256" key="15">
    <source>
        <dbReference type="SAM" id="MobiDB-lite"/>
    </source>
</evidence>
<dbReference type="InterPro" id="IPR036611">
    <property type="entry name" value="Trigger_fac_ribosome-bd_sf"/>
</dbReference>
<dbReference type="RefSeq" id="WP_188660027.1">
    <property type="nucleotide sequence ID" value="NZ_BMHV01000001.1"/>
</dbReference>
<comment type="similarity">
    <text evidence="2 12 14">Belongs to the FKBP-type PPIase family. Tig subfamily.</text>
</comment>
<comment type="function">
    <text evidence="10 12">Involved in protein export. Acts as a chaperone by maintaining the newly synthesized protein in an open conformation. Functions as a peptidyl-prolyl cis-trans isomerase.</text>
</comment>
<keyword evidence="7 12" id="KW-0143">Chaperone</keyword>
<evidence type="ECO:0000256" key="3">
    <source>
        <dbReference type="ARBA" id="ARBA00013194"/>
    </source>
</evidence>
<evidence type="ECO:0000256" key="10">
    <source>
        <dbReference type="ARBA" id="ARBA00024849"/>
    </source>
</evidence>
<dbReference type="AlphaFoldDB" id="A0A917BNR3"/>
<keyword evidence="18" id="KW-1185">Reference proteome</keyword>
<comment type="caution">
    <text evidence="17">The sequence shown here is derived from an EMBL/GenBank/DDBJ whole genome shotgun (WGS) entry which is preliminary data.</text>
</comment>
<dbReference type="InterPro" id="IPR001179">
    <property type="entry name" value="PPIase_FKBP_dom"/>
</dbReference>
<feature type="domain" description="PPIase FKBP-type" evidence="16">
    <location>
        <begin position="164"/>
        <end position="246"/>
    </location>
</feature>
<evidence type="ECO:0000256" key="5">
    <source>
        <dbReference type="ARBA" id="ARBA00022618"/>
    </source>
</evidence>
<feature type="region of interest" description="Disordered" evidence="15">
    <location>
        <begin position="440"/>
        <end position="473"/>
    </location>
</feature>
<dbReference type="PANTHER" id="PTHR30560:SF3">
    <property type="entry name" value="TRIGGER FACTOR-LIKE PROTEIN TIG, CHLOROPLASTIC"/>
    <property type="match status" value="1"/>
</dbReference>
<dbReference type="GO" id="GO:0044183">
    <property type="term" value="F:protein folding chaperone"/>
    <property type="evidence" value="ECO:0007669"/>
    <property type="project" value="TreeGrafter"/>
</dbReference>
<feature type="compositionally biased region" description="Basic residues" evidence="15">
    <location>
        <begin position="454"/>
        <end position="463"/>
    </location>
</feature>
<organism evidence="17 18">
    <name type="scientific">Terasakiella brassicae</name>
    <dbReference type="NCBI Taxonomy" id="1634917"/>
    <lineage>
        <taxon>Bacteria</taxon>
        <taxon>Pseudomonadati</taxon>
        <taxon>Pseudomonadota</taxon>
        <taxon>Alphaproteobacteria</taxon>
        <taxon>Rhodospirillales</taxon>
        <taxon>Terasakiellaceae</taxon>
        <taxon>Terasakiella</taxon>
    </lineage>
</organism>
<gene>
    <name evidence="12 17" type="primary">tig</name>
    <name evidence="17" type="ORF">GCM10011332_01470</name>
</gene>
<dbReference type="GO" id="GO:0003755">
    <property type="term" value="F:peptidyl-prolyl cis-trans isomerase activity"/>
    <property type="evidence" value="ECO:0007669"/>
    <property type="project" value="UniProtKB-UniRule"/>
</dbReference>
<accession>A0A917BNR3</accession>
<dbReference type="InterPro" id="IPR037041">
    <property type="entry name" value="Trigger_fac_C_sf"/>
</dbReference>
<comment type="subcellular location">
    <subcellularLocation>
        <location evidence="12">Cytoplasm</location>
    </subcellularLocation>
    <text evidence="12">About half TF is bound to the ribosome near the polypeptide exit tunnel while the other half is free in the cytoplasm.</text>
</comment>
<name>A0A917BNR3_9PROT</name>
<dbReference type="FunFam" id="3.10.50.40:FF:000001">
    <property type="entry name" value="Trigger factor"/>
    <property type="match status" value="1"/>
</dbReference>
<dbReference type="GO" id="GO:0051301">
    <property type="term" value="P:cell division"/>
    <property type="evidence" value="ECO:0007669"/>
    <property type="project" value="UniProtKB-KW"/>
</dbReference>
<dbReference type="GO" id="GO:0005737">
    <property type="term" value="C:cytoplasm"/>
    <property type="evidence" value="ECO:0007669"/>
    <property type="project" value="UniProtKB-SubCell"/>
</dbReference>
<dbReference type="EC" id="5.2.1.8" evidence="3 12"/>
<dbReference type="Gene3D" id="1.10.3120.10">
    <property type="entry name" value="Trigger factor, C-terminal domain"/>
    <property type="match status" value="1"/>
</dbReference>
<dbReference type="InterPro" id="IPR027304">
    <property type="entry name" value="Trigger_fact/SurA_dom_sf"/>
</dbReference>
<keyword evidence="9 12" id="KW-0131">Cell cycle</keyword>
<evidence type="ECO:0000313" key="17">
    <source>
        <dbReference type="EMBL" id="GGF51904.1"/>
    </source>
</evidence>
<dbReference type="InterPro" id="IPR008881">
    <property type="entry name" value="Trigger_fac_ribosome-bd_bac"/>
</dbReference>
<keyword evidence="12" id="KW-0963">Cytoplasm</keyword>
<dbReference type="SUPFAM" id="SSF102735">
    <property type="entry name" value="Trigger factor ribosome-binding domain"/>
    <property type="match status" value="1"/>
</dbReference>
<evidence type="ECO:0000256" key="9">
    <source>
        <dbReference type="ARBA" id="ARBA00023306"/>
    </source>
</evidence>
<dbReference type="Pfam" id="PF05697">
    <property type="entry name" value="Trigger_N"/>
    <property type="match status" value="1"/>
</dbReference>
<evidence type="ECO:0000256" key="13">
    <source>
        <dbReference type="PROSITE-ProRule" id="PRU00277"/>
    </source>
</evidence>
<keyword evidence="6 12" id="KW-0697">Rotamase</keyword>
<dbReference type="SUPFAM" id="SSF54534">
    <property type="entry name" value="FKBP-like"/>
    <property type="match status" value="1"/>
</dbReference>
<proteinExistence type="inferred from homology"/>
<dbReference type="Gene3D" id="3.30.70.1050">
    <property type="entry name" value="Trigger factor ribosome-binding domain"/>
    <property type="match status" value="1"/>
</dbReference>
<evidence type="ECO:0000313" key="18">
    <source>
        <dbReference type="Proteomes" id="UP000632498"/>
    </source>
</evidence>
<dbReference type="GO" id="GO:0015031">
    <property type="term" value="P:protein transport"/>
    <property type="evidence" value="ECO:0007669"/>
    <property type="project" value="UniProtKB-UniRule"/>
</dbReference>
<evidence type="ECO:0000256" key="4">
    <source>
        <dbReference type="ARBA" id="ARBA00016902"/>
    </source>
</evidence>
<dbReference type="GO" id="GO:0043022">
    <property type="term" value="F:ribosome binding"/>
    <property type="evidence" value="ECO:0007669"/>
    <property type="project" value="TreeGrafter"/>
</dbReference>
<dbReference type="HAMAP" id="MF_00303">
    <property type="entry name" value="Trigger_factor_Tig"/>
    <property type="match status" value="1"/>
</dbReference>
<dbReference type="PROSITE" id="PS50059">
    <property type="entry name" value="FKBP_PPIASE"/>
    <property type="match status" value="1"/>
</dbReference>
<sequence>MQVTETKAEGLNREYTVVVAASDIETKVTTRLGEISKTVKIPGFRPGKVPSKILRQKYGQSVMGEVLEGAVNEASAKTLEENELRPAAQPKIEITKFEEGADLEFTMAVELFPEFDLMDFKKVKLERLVVPVKDEEIDETLQRIADANKDSEPAKSKAKKIANGNIAVIDFVGSIDGVEFDGGKGENYSLEIGSNTFIPGFEDQLIGLKVDDEKDVEVKFPEEYGAENLAGKDAVFKCKINEIRTVVPAEINDDLAKKIGMESLDALKEAIREERSKEFEQMTRQHVKKHLLDALDEAHSFELPASLVEGETNQIWSQFEETRKNNPDQIDAEDKDKSDDELKADYAKIAERRVRLGLVLAEVGRVNKLELSPEDLNGAILNEARRYPGQEQAVFEYFKNNPQAIESLRAPLFEEKVVDFILELADVKDKEVTAEDLLNSLNAEEEEKAEPKKKAPAKKKAAAKKKEAEEDQE</sequence>
<evidence type="ECO:0000256" key="8">
    <source>
        <dbReference type="ARBA" id="ARBA00023235"/>
    </source>
</evidence>
<evidence type="ECO:0000259" key="16">
    <source>
        <dbReference type="PROSITE" id="PS50059"/>
    </source>
</evidence>